<dbReference type="Proteomes" id="UP001221898">
    <property type="component" value="Unassembled WGS sequence"/>
</dbReference>
<organism evidence="2 3">
    <name type="scientific">Aldrovandia affinis</name>
    <dbReference type="NCBI Taxonomy" id="143900"/>
    <lineage>
        <taxon>Eukaryota</taxon>
        <taxon>Metazoa</taxon>
        <taxon>Chordata</taxon>
        <taxon>Craniata</taxon>
        <taxon>Vertebrata</taxon>
        <taxon>Euteleostomi</taxon>
        <taxon>Actinopterygii</taxon>
        <taxon>Neopterygii</taxon>
        <taxon>Teleostei</taxon>
        <taxon>Notacanthiformes</taxon>
        <taxon>Halosauridae</taxon>
        <taxon>Aldrovandia</taxon>
    </lineage>
</organism>
<dbReference type="EMBL" id="JAINUG010000127">
    <property type="protein sequence ID" value="KAJ8394308.1"/>
    <property type="molecule type" value="Genomic_DNA"/>
</dbReference>
<evidence type="ECO:0000313" key="3">
    <source>
        <dbReference type="Proteomes" id="UP001221898"/>
    </source>
</evidence>
<gene>
    <name evidence="2" type="ORF">AAFF_G00047150</name>
</gene>
<sequence>MKRVKPTAPEWSEPMHGSLHRKRGAGCFTVNVIQTGPNEYRDEYGNPVNAKAVRGGAGWECWNYHPLAAKLVKDPRFWAGYAGDSFDGEDWHQRDEEE</sequence>
<keyword evidence="3" id="KW-1185">Reference proteome</keyword>
<feature type="region of interest" description="Disordered" evidence="1">
    <location>
        <begin position="1"/>
        <end position="21"/>
    </location>
</feature>
<dbReference type="AlphaFoldDB" id="A0AAD7S1R0"/>
<reference evidence="2" key="1">
    <citation type="journal article" date="2023" name="Science">
        <title>Genome structures resolve the early diversification of teleost fishes.</title>
        <authorList>
            <person name="Parey E."/>
            <person name="Louis A."/>
            <person name="Montfort J."/>
            <person name="Bouchez O."/>
            <person name="Roques C."/>
            <person name="Iampietro C."/>
            <person name="Lluch J."/>
            <person name="Castinel A."/>
            <person name="Donnadieu C."/>
            <person name="Desvignes T."/>
            <person name="Floi Bucao C."/>
            <person name="Jouanno E."/>
            <person name="Wen M."/>
            <person name="Mejri S."/>
            <person name="Dirks R."/>
            <person name="Jansen H."/>
            <person name="Henkel C."/>
            <person name="Chen W.J."/>
            <person name="Zahm M."/>
            <person name="Cabau C."/>
            <person name="Klopp C."/>
            <person name="Thompson A.W."/>
            <person name="Robinson-Rechavi M."/>
            <person name="Braasch I."/>
            <person name="Lecointre G."/>
            <person name="Bobe J."/>
            <person name="Postlethwait J.H."/>
            <person name="Berthelot C."/>
            <person name="Roest Crollius H."/>
            <person name="Guiguen Y."/>
        </authorList>
    </citation>
    <scope>NUCLEOTIDE SEQUENCE</scope>
    <source>
        <strain evidence="2">NC1722</strain>
    </source>
</reference>
<name>A0AAD7S1R0_9TELE</name>
<protein>
    <submittedName>
        <fullName evidence="2">Uncharacterized protein</fullName>
    </submittedName>
</protein>
<comment type="caution">
    <text evidence="2">The sequence shown here is derived from an EMBL/GenBank/DDBJ whole genome shotgun (WGS) entry which is preliminary data.</text>
</comment>
<accession>A0AAD7S1R0</accession>
<evidence type="ECO:0000313" key="2">
    <source>
        <dbReference type="EMBL" id="KAJ8394308.1"/>
    </source>
</evidence>
<proteinExistence type="predicted"/>
<evidence type="ECO:0000256" key="1">
    <source>
        <dbReference type="SAM" id="MobiDB-lite"/>
    </source>
</evidence>